<dbReference type="OrthoDB" id="1523584at2"/>
<comment type="caution">
    <text evidence="2">The sequence shown here is derived from an EMBL/GenBank/DDBJ whole genome shotgun (WGS) entry which is preliminary data.</text>
</comment>
<sequence>MKEGKDIDKFFKDGLDNPDIPFNDLDWENLEDKMYPKVKRRIVPLIWLSAIAGIAAMLLIVFLWVKPGSNESKNTVIVNKTKGNKAGEGKKKLDANTQLSNQSPLVATNPQAIENVYPNDNLPNQNEYLKIGSVKETSSTSTLDSVNSNMLANLNPPKTISALRYHAAEYKNNNAVKDLTLPKIDKNAIAVIKSKPRIVLSLSAAPDLTSVQKSGRSSLSGGLGIEATIFLTKKLSISTGAAYAKKIYDADFSLYNPNSSYFFKTIPTNIHANCDVLDIPLNVNYNILKSNRNSITLSTGLSTYLMLKEDYYYSYASSYGAGRDSYEVKNQNQHILGIANIGIEFQRKINNKLSISARPFMKIPLTNIGYGNSKLSSTGIAISVNMDLFKR</sequence>
<reference evidence="2 3" key="1">
    <citation type="submission" date="2019-02" db="EMBL/GenBank/DDBJ databases">
        <title>Pedobacter sp. RP-3-11 sp. nov., isolated from Arctic soil.</title>
        <authorList>
            <person name="Dahal R.H."/>
        </authorList>
    </citation>
    <scope>NUCLEOTIDE SEQUENCE [LARGE SCALE GENOMIC DNA]</scope>
    <source>
        <strain evidence="2 3">RP-3-11</strain>
    </source>
</reference>
<evidence type="ECO:0000313" key="3">
    <source>
        <dbReference type="Proteomes" id="UP000291485"/>
    </source>
</evidence>
<name>A0A4R0P4Z5_9SPHI</name>
<proteinExistence type="predicted"/>
<dbReference type="EMBL" id="SJSN01000005">
    <property type="protein sequence ID" value="TCD10844.1"/>
    <property type="molecule type" value="Genomic_DNA"/>
</dbReference>
<gene>
    <name evidence="2" type="ORF">EZ449_08165</name>
</gene>
<accession>A0A4R0P4Z5</accession>
<organism evidence="2 3">
    <name type="scientific">Pedobacter frigidisoli</name>
    <dbReference type="NCBI Taxonomy" id="2530455"/>
    <lineage>
        <taxon>Bacteria</taxon>
        <taxon>Pseudomonadati</taxon>
        <taxon>Bacteroidota</taxon>
        <taxon>Sphingobacteriia</taxon>
        <taxon>Sphingobacteriales</taxon>
        <taxon>Sphingobacteriaceae</taxon>
        <taxon>Pedobacter</taxon>
    </lineage>
</organism>
<keyword evidence="1" id="KW-0812">Transmembrane</keyword>
<protein>
    <recommendedName>
        <fullName evidence="4">Outer membrane protein beta-barrel domain-containing protein</fullName>
    </recommendedName>
</protein>
<keyword evidence="1" id="KW-0472">Membrane</keyword>
<evidence type="ECO:0008006" key="4">
    <source>
        <dbReference type="Google" id="ProtNLM"/>
    </source>
</evidence>
<keyword evidence="3" id="KW-1185">Reference proteome</keyword>
<dbReference type="AlphaFoldDB" id="A0A4R0P4Z5"/>
<dbReference type="RefSeq" id="WP_131557520.1">
    <property type="nucleotide sequence ID" value="NZ_SJSN01000005.1"/>
</dbReference>
<keyword evidence="1" id="KW-1133">Transmembrane helix</keyword>
<evidence type="ECO:0000313" key="2">
    <source>
        <dbReference type="EMBL" id="TCD10844.1"/>
    </source>
</evidence>
<evidence type="ECO:0000256" key="1">
    <source>
        <dbReference type="SAM" id="Phobius"/>
    </source>
</evidence>
<feature type="transmembrane region" description="Helical" evidence="1">
    <location>
        <begin position="42"/>
        <end position="65"/>
    </location>
</feature>
<dbReference type="Proteomes" id="UP000291485">
    <property type="component" value="Unassembled WGS sequence"/>
</dbReference>